<proteinExistence type="predicted"/>
<dbReference type="AlphaFoldDB" id="A0A255YZM0"/>
<dbReference type="Pfam" id="PF01554">
    <property type="entry name" value="MatE"/>
    <property type="match status" value="2"/>
</dbReference>
<feature type="transmembrane region" description="Helical" evidence="2">
    <location>
        <begin position="322"/>
        <end position="345"/>
    </location>
</feature>
<feature type="transmembrane region" description="Helical" evidence="2">
    <location>
        <begin position="133"/>
        <end position="156"/>
    </location>
</feature>
<keyword evidence="2" id="KW-0472">Membrane</keyword>
<sequence length="458" mass="48213">MLAATPPGETLFHRVQRHVGELFRLAIPVIIARAGIMVMALTDTLMVGRFGAQELAYYGLGNMPVGVMLGVMVGLMLGVVVMTAQAVGRGEEASTGMIWRRAIPYSLLVGGGMAGLCLLGEEFLLITGQAPDLAAGGAGVMAVIAIGMPAAGLHLATSLYLEGMKRPIPGMVAMLIGNVLNVGLNWVLVWGHFGFPAMGAEGAAWATTILRWLGAIGLIAYVWWLPARHAWGIRGGFKGWWRDSGPQRQVGYAAGLSNGLEGSAFAALALFAGWLGAMSVGAYTIGLNLIALPFMCALGLATATSVRVGNAYGAGDRVETKVAGWTGLGVTSVILALVGVIFLLFPAWVAAQFTADPALIALTAPLLALSAWLLVADGGQVVMAQALRGRSDTWVPTAMHFVSYYAIMMPLGWYLAFPMGQGVLGLFMGILIASFVAVTFLMGRFWWLSRRDDRAAGV</sequence>
<dbReference type="PANTHER" id="PTHR43298">
    <property type="entry name" value="MULTIDRUG RESISTANCE PROTEIN NORM-RELATED"/>
    <property type="match status" value="1"/>
</dbReference>
<dbReference type="InterPro" id="IPR050222">
    <property type="entry name" value="MATE_MdtK"/>
</dbReference>
<feature type="transmembrane region" description="Helical" evidence="2">
    <location>
        <begin position="280"/>
        <end position="301"/>
    </location>
</feature>
<dbReference type="RefSeq" id="WP_094457297.1">
    <property type="nucleotide sequence ID" value="NZ_NOXU01000030.1"/>
</dbReference>
<accession>A0A255YZM0</accession>
<dbReference type="Proteomes" id="UP000216998">
    <property type="component" value="Unassembled WGS sequence"/>
</dbReference>
<dbReference type="CDD" id="cd13131">
    <property type="entry name" value="MATE_NorM_like"/>
    <property type="match status" value="1"/>
</dbReference>
<gene>
    <name evidence="3" type="ORF">CHU95_15515</name>
</gene>
<dbReference type="GO" id="GO:0015297">
    <property type="term" value="F:antiporter activity"/>
    <property type="evidence" value="ECO:0007669"/>
    <property type="project" value="InterPro"/>
</dbReference>
<feature type="transmembrane region" description="Helical" evidence="2">
    <location>
        <begin position="209"/>
        <end position="231"/>
    </location>
</feature>
<feature type="transmembrane region" description="Helical" evidence="2">
    <location>
        <begin position="168"/>
        <end position="189"/>
    </location>
</feature>
<dbReference type="NCBIfam" id="TIGR00797">
    <property type="entry name" value="matE"/>
    <property type="match status" value="1"/>
</dbReference>
<dbReference type="EMBL" id="NOXU01000030">
    <property type="protein sequence ID" value="OYQ33860.1"/>
    <property type="molecule type" value="Genomic_DNA"/>
</dbReference>
<dbReference type="InterPro" id="IPR002528">
    <property type="entry name" value="MATE_fam"/>
</dbReference>
<evidence type="ECO:0000313" key="4">
    <source>
        <dbReference type="Proteomes" id="UP000216998"/>
    </source>
</evidence>
<reference evidence="3 4" key="1">
    <citation type="submission" date="2017-07" db="EMBL/GenBank/DDBJ databases">
        <title>Niveispirillum cyanobacteriorum sp. nov., isolated from cyanobacterial aggregates in a eutrophic lake.</title>
        <authorList>
            <person name="Cai H."/>
        </authorList>
    </citation>
    <scope>NUCLEOTIDE SEQUENCE [LARGE SCALE GENOMIC DNA]</scope>
    <source>
        <strain evidence="4">TH1-14</strain>
    </source>
</reference>
<dbReference type="GO" id="GO:0005886">
    <property type="term" value="C:plasma membrane"/>
    <property type="evidence" value="ECO:0007669"/>
    <property type="project" value="TreeGrafter"/>
</dbReference>
<protein>
    <submittedName>
        <fullName evidence="3">MATE family efflux transporter</fullName>
    </submittedName>
</protein>
<keyword evidence="4" id="KW-1185">Reference proteome</keyword>
<feature type="transmembrane region" description="Helical" evidence="2">
    <location>
        <begin position="423"/>
        <end position="447"/>
    </location>
</feature>
<dbReference type="GO" id="GO:0042910">
    <property type="term" value="F:xenobiotic transmembrane transporter activity"/>
    <property type="evidence" value="ECO:0007669"/>
    <property type="project" value="InterPro"/>
</dbReference>
<feature type="transmembrane region" description="Helical" evidence="2">
    <location>
        <begin position="357"/>
        <end position="376"/>
    </location>
</feature>
<comment type="caution">
    <text evidence="3">The sequence shown here is derived from an EMBL/GenBank/DDBJ whole genome shotgun (WGS) entry which is preliminary data.</text>
</comment>
<dbReference type="PANTHER" id="PTHR43298:SF2">
    <property type="entry name" value="FMN_FAD EXPORTER YEEO-RELATED"/>
    <property type="match status" value="1"/>
</dbReference>
<organism evidence="3 4">
    <name type="scientific">Niveispirillum lacus</name>
    <dbReference type="NCBI Taxonomy" id="1981099"/>
    <lineage>
        <taxon>Bacteria</taxon>
        <taxon>Pseudomonadati</taxon>
        <taxon>Pseudomonadota</taxon>
        <taxon>Alphaproteobacteria</taxon>
        <taxon>Rhodospirillales</taxon>
        <taxon>Azospirillaceae</taxon>
        <taxon>Niveispirillum</taxon>
    </lineage>
</organism>
<evidence type="ECO:0000256" key="1">
    <source>
        <dbReference type="ARBA" id="ARBA00022448"/>
    </source>
</evidence>
<feature type="transmembrane region" description="Helical" evidence="2">
    <location>
        <begin position="397"/>
        <end position="417"/>
    </location>
</feature>
<evidence type="ECO:0000256" key="2">
    <source>
        <dbReference type="SAM" id="Phobius"/>
    </source>
</evidence>
<name>A0A255YZM0_9PROT</name>
<feature type="transmembrane region" description="Helical" evidence="2">
    <location>
        <begin position="62"/>
        <end position="84"/>
    </location>
</feature>
<feature type="transmembrane region" description="Helical" evidence="2">
    <location>
        <begin position="252"/>
        <end position="274"/>
    </location>
</feature>
<feature type="transmembrane region" description="Helical" evidence="2">
    <location>
        <begin position="22"/>
        <end position="42"/>
    </location>
</feature>
<feature type="transmembrane region" description="Helical" evidence="2">
    <location>
        <begin position="105"/>
        <end position="127"/>
    </location>
</feature>
<dbReference type="OrthoDB" id="9780160at2"/>
<evidence type="ECO:0000313" key="3">
    <source>
        <dbReference type="EMBL" id="OYQ33860.1"/>
    </source>
</evidence>
<keyword evidence="1" id="KW-0813">Transport</keyword>
<keyword evidence="2" id="KW-1133">Transmembrane helix</keyword>
<keyword evidence="2" id="KW-0812">Transmembrane</keyword>